<gene>
    <name evidence="1" type="ORF">GIW81_04855</name>
</gene>
<dbReference type="SUPFAM" id="SSF48576">
    <property type="entry name" value="Terpenoid synthases"/>
    <property type="match status" value="1"/>
</dbReference>
<dbReference type="Gene3D" id="1.10.600.10">
    <property type="entry name" value="Farnesyl Diphosphate Synthase"/>
    <property type="match status" value="1"/>
</dbReference>
<dbReference type="RefSeq" id="WP_154738182.1">
    <property type="nucleotide sequence ID" value="NZ_WMBQ01000001.1"/>
</dbReference>
<reference evidence="1 2" key="1">
    <citation type="submission" date="2019-11" db="EMBL/GenBank/DDBJ databases">
        <title>Identification of a novel strain.</title>
        <authorList>
            <person name="Xu Q."/>
            <person name="Wang G."/>
        </authorList>
    </citation>
    <scope>NUCLEOTIDE SEQUENCE [LARGE SCALE GENOMIC DNA]</scope>
    <source>
        <strain evidence="2">xq</strain>
    </source>
</reference>
<proteinExistence type="predicted"/>
<dbReference type="InterPro" id="IPR008949">
    <property type="entry name" value="Isoprenoid_synthase_dom_sf"/>
</dbReference>
<evidence type="ECO:0000313" key="1">
    <source>
        <dbReference type="EMBL" id="MTD93662.1"/>
    </source>
</evidence>
<comment type="caution">
    <text evidence="1">The sequence shown here is derived from an EMBL/GenBank/DDBJ whole genome shotgun (WGS) entry which is preliminary data.</text>
</comment>
<name>A0A6I3KIV9_9HYPH</name>
<organism evidence="1 2">
    <name type="scientific">Hyphomicrobium album</name>
    <dbReference type="NCBI Taxonomy" id="2665159"/>
    <lineage>
        <taxon>Bacteria</taxon>
        <taxon>Pseudomonadati</taxon>
        <taxon>Pseudomonadota</taxon>
        <taxon>Alphaproteobacteria</taxon>
        <taxon>Hyphomicrobiales</taxon>
        <taxon>Hyphomicrobiaceae</taxon>
        <taxon>Hyphomicrobium</taxon>
    </lineage>
</organism>
<dbReference type="Proteomes" id="UP000440694">
    <property type="component" value="Unassembled WGS sequence"/>
</dbReference>
<dbReference type="Pfam" id="PF00494">
    <property type="entry name" value="SQS_PSY"/>
    <property type="match status" value="1"/>
</dbReference>
<dbReference type="AlphaFoldDB" id="A0A6I3KIV9"/>
<sequence length="270" mass="29024">MVAKDASLPNAAIVRDEARDLDHDRYLAALLAPAPARDALMTVAAFHGEIARIPTSVREPAMGAIRLHWWRDTLGGEKTAEATGSPVADRLRYAIESGALPIGDILSIVDAYETLLQPGALADAAALDAFLDASQGAAFRLSARILGVEEANARGIIGAAAQAYGRVQLLRALPLLLAKGHDPLAREPVQDWAPVVQPILARTRQSLGEVRRLMSVASLTLRTAILPVALVEPYLAALERLGSRIASEQAGISPLSRVWRIYFARRRGRL</sequence>
<dbReference type="InterPro" id="IPR002060">
    <property type="entry name" value="Squ/phyt_synthse"/>
</dbReference>
<evidence type="ECO:0008006" key="3">
    <source>
        <dbReference type="Google" id="ProtNLM"/>
    </source>
</evidence>
<dbReference type="EMBL" id="WMBQ01000001">
    <property type="protein sequence ID" value="MTD93662.1"/>
    <property type="molecule type" value="Genomic_DNA"/>
</dbReference>
<protein>
    <recommendedName>
        <fullName evidence="3">Phytoene synthase</fullName>
    </recommendedName>
</protein>
<accession>A0A6I3KIV9</accession>
<evidence type="ECO:0000313" key="2">
    <source>
        <dbReference type="Proteomes" id="UP000440694"/>
    </source>
</evidence>
<keyword evidence="2" id="KW-1185">Reference proteome</keyword>